<dbReference type="AlphaFoldDB" id="A0AA38S669"/>
<comment type="caution">
    <text evidence="2">The sequence shown here is derived from an EMBL/GenBank/DDBJ whole genome shotgun (WGS) entry which is preliminary data.</text>
</comment>
<dbReference type="Proteomes" id="UP001174691">
    <property type="component" value="Unassembled WGS sequence"/>
</dbReference>
<evidence type="ECO:0000313" key="3">
    <source>
        <dbReference type="Proteomes" id="UP001174691"/>
    </source>
</evidence>
<name>A0AA38S669_9PEZI</name>
<feature type="region of interest" description="Disordered" evidence="1">
    <location>
        <begin position="1"/>
        <end position="48"/>
    </location>
</feature>
<organism evidence="2 3">
    <name type="scientific">Coniochaeta hoffmannii</name>
    <dbReference type="NCBI Taxonomy" id="91930"/>
    <lineage>
        <taxon>Eukaryota</taxon>
        <taxon>Fungi</taxon>
        <taxon>Dikarya</taxon>
        <taxon>Ascomycota</taxon>
        <taxon>Pezizomycotina</taxon>
        <taxon>Sordariomycetes</taxon>
        <taxon>Sordariomycetidae</taxon>
        <taxon>Coniochaetales</taxon>
        <taxon>Coniochaetaceae</taxon>
        <taxon>Coniochaeta</taxon>
    </lineage>
</organism>
<feature type="compositionally biased region" description="Low complexity" evidence="1">
    <location>
        <begin position="1"/>
        <end position="12"/>
    </location>
</feature>
<accession>A0AA38S669</accession>
<proteinExistence type="predicted"/>
<keyword evidence="3" id="KW-1185">Reference proteome</keyword>
<sequence length="100" mass="11079">MPDVAPQSESSAAPPPPRLGSPFSGTSSSFSFPRRAHRQHPGSVDLGMLGRPFATIQLQQAPQIDAGFARTGLTDRLTYIDERLKELRNRDPRWRPESPL</sequence>
<feature type="compositionally biased region" description="Low complexity" evidence="1">
    <location>
        <begin position="20"/>
        <end position="33"/>
    </location>
</feature>
<evidence type="ECO:0000256" key="1">
    <source>
        <dbReference type="SAM" id="MobiDB-lite"/>
    </source>
</evidence>
<dbReference type="EMBL" id="JANBVN010000047">
    <property type="protein sequence ID" value="KAJ9156980.1"/>
    <property type="molecule type" value="Genomic_DNA"/>
</dbReference>
<gene>
    <name evidence="2" type="ORF">NKR19_g3974</name>
</gene>
<protein>
    <submittedName>
        <fullName evidence="2">Uncharacterized protein</fullName>
    </submittedName>
</protein>
<reference evidence="2" key="1">
    <citation type="submission" date="2022-07" db="EMBL/GenBank/DDBJ databases">
        <title>Fungi with potential for degradation of polypropylene.</title>
        <authorList>
            <person name="Gostincar C."/>
        </authorList>
    </citation>
    <scope>NUCLEOTIDE SEQUENCE</scope>
    <source>
        <strain evidence="2">EXF-13287</strain>
    </source>
</reference>
<evidence type="ECO:0000313" key="2">
    <source>
        <dbReference type="EMBL" id="KAJ9156980.1"/>
    </source>
</evidence>